<evidence type="ECO:0000256" key="11">
    <source>
        <dbReference type="ARBA" id="ARBA00022962"/>
    </source>
</evidence>
<dbReference type="SUPFAM" id="SSF109736">
    <property type="entry name" value="FGAM synthase PurL, linker domain"/>
    <property type="match status" value="1"/>
</dbReference>
<proteinExistence type="inferred from homology"/>
<dbReference type="InterPro" id="IPR036921">
    <property type="entry name" value="PurM-like_N_sf"/>
</dbReference>
<evidence type="ECO:0000256" key="13">
    <source>
        <dbReference type="ARBA" id="ARBA00057317"/>
    </source>
</evidence>
<dbReference type="EMBL" id="AUXX01000074">
    <property type="protein sequence ID" value="KZN59027.1"/>
    <property type="molecule type" value="Genomic_DNA"/>
</dbReference>
<dbReference type="InterPro" id="IPR010073">
    <property type="entry name" value="PurL_large"/>
</dbReference>
<dbReference type="Gene3D" id="3.40.50.880">
    <property type="match status" value="1"/>
</dbReference>
<dbReference type="SUPFAM" id="SSF56042">
    <property type="entry name" value="PurM C-terminal domain-like"/>
    <property type="match status" value="2"/>
</dbReference>
<feature type="binding site" evidence="14">
    <location>
        <position position="883"/>
    </location>
    <ligand>
        <name>Mg(2+)</name>
        <dbReference type="ChEBI" id="CHEBI:18420"/>
    </ligand>
</feature>
<evidence type="ECO:0000256" key="7">
    <source>
        <dbReference type="ARBA" id="ARBA00022741"/>
    </source>
</evidence>
<dbReference type="GO" id="GO:0004642">
    <property type="term" value="F:phosphoribosylformylglycinamidine synthase activity"/>
    <property type="evidence" value="ECO:0007669"/>
    <property type="project" value="UniProtKB-UniRule"/>
</dbReference>
<dbReference type="Pfam" id="PF02769">
    <property type="entry name" value="AIRS_C"/>
    <property type="match status" value="2"/>
</dbReference>
<dbReference type="FunFam" id="3.90.650.10:FF:000002">
    <property type="entry name" value="Phosphoribosylformylglycinamidine synthase"/>
    <property type="match status" value="1"/>
</dbReference>
<evidence type="ECO:0000256" key="2">
    <source>
        <dbReference type="ARBA" id="ARBA00004920"/>
    </source>
</evidence>
<dbReference type="SUPFAM" id="SSF55326">
    <property type="entry name" value="PurM N-terminal domain-like"/>
    <property type="match status" value="2"/>
</dbReference>
<evidence type="ECO:0000256" key="3">
    <source>
        <dbReference type="ARBA" id="ARBA00008608"/>
    </source>
</evidence>
<evidence type="ECO:0000259" key="18">
    <source>
        <dbReference type="Pfam" id="PF18076"/>
    </source>
</evidence>
<feature type="region of interest" description="Disordered" evidence="15">
    <location>
        <begin position="300"/>
        <end position="325"/>
    </location>
</feature>
<feature type="domain" description="PurM-like C-terminal" evidence="16">
    <location>
        <begin position="830"/>
        <end position="962"/>
    </location>
</feature>
<comment type="catalytic activity">
    <reaction evidence="12 14">
        <text>N(2)-formyl-N(1)-(5-phospho-beta-D-ribosyl)glycinamide + L-glutamine + ATP + H2O = 2-formamido-N(1)-(5-O-phospho-beta-D-ribosyl)acetamidine + L-glutamate + ADP + phosphate + H(+)</text>
        <dbReference type="Rhea" id="RHEA:17129"/>
        <dbReference type="ChEBI" id="CHEBI:15377"/>
        <dbReference type="ChEBI" id="CHEBI:15378"/>
        <dbReference type="ChEBI" id="CHEBI:29985"/>
        <dbReference type="ChEBI" id="CHEBI:30616"/>
        <dbReference type="ChEBI" id="CHEBI:43474"/>
        <dbReference type="ChEBI" id="CHEBI:58359"/>
        <dbReference type="ChEBI" id="CHEBI:147286"/>
        <dbReference type="ChEBI" id="CHEBI:147287"/>
        <dbReference type="ChEBI" id="CHEBI:456216"/>
        <dbReference type="EC" id="6.3.5.3"/>
    </reaction>
</comment>
<dbReference type="FunFam" id="1.10.8.750:FF:000002">
    <property type="entry name" value="Phosphoribosylformylglycinamidine synthase"/>
    <property type="match status" value="1"/>
</dbReference>
<comment type="subunit">
    <text evidence="14">Monomer.</text>
</comment>
<evidence type="ECO:0000256" key="4">
    <source>
        <dbReference type="ARBA" id="ARBA00022490"/>
    </source>
</evidence>
<evidence type="ECO:0000256" key="1">
    <source>
        <dbReference type="ARBA" id="ARBA00004496"/>
    </source>
</evidence>
<evidence type="ECO:0000259" key="19">
    <source>
        <dbReference type="Pfam" id="PF22689"/>
    </source>
</evidence>
<evidence type="ECO:0000256" key="10">
    <source>
        <dbReference type="ARBA" id="ARBA00022842"/>
    </source>
</evidence>
<reference evidence="20 21" key="1">
    <citation type="submission" date="2013-07" db="EMBL/GenBank/DDBJ databases">
        <title>Comparative Genomic and Metabolomic Analysis of Twelve Strains of Pseudoalteromonas luteoviolacea.</title>
        <authorList>
            <person name="Vynne N.G."/>
            <person name="Mansson M."/>
            <person name="Gram L."/>
        </authorList>
    </citation>
    <scope>NUCLEOTIDE SEQUENCE [LARGE SCALE GENOMIC DNA]</scope>
    <source>
        <strain evidence="20 21">S4060-1</strain>
    </source>
</reference>
<dbReference type="GO" id="GO:0005524">
    <property type="term" value="F:ATP binding"/>
    <property type="evidence" value="ECO:0007669"/>
    <property type="project" value="UniProtKB-UniRule"/>
</dbReference>
<dbReference type="InterPro" id="IPR036604">
    <property type="entry name" value="PurS-like_sf"/>
</dbReference>
<feature type="active site" description="Nucleophile" evidence="14">
    <location>
        <position position="1134"/>
    </location>
</feature>
<comment type="subcellular location">
    <subcellularLocation>
        <location evidence="1 14">Cytoplasm</location>
    </subcellularLocation>
</comment>
<dbReference type="PROSITE" id="PS51273">
    <property type="entry name" value="GATASE_TYPE_1"/>
    <property type="match status" value="1"/>
</dbReference>
<dbReference type="NCBIfam" id="TIGR01735">
    <property type="entry name" value="FGAM_synt"/>
    <property type="match status" value="1"/>
</dbReference>
<dbReference type="Pfam" id="PF18076">
    <property type="entry name" value="FGAR-AT_N"/>
    <property type="match status" value="1"/>
</dbReference>
<dbReference type="EC" id="6.3.5.3" evidence="14"/>
<evidence type="ECO:0000313" key="20">
    <source>
        <dbReference type="EMBL" id="KZN59027.1"/>
    </source>
</evidence>
<feature type="binding site" evidence="14">
    <location>
        <begin position="304"/>
        <end position="315"/>
    </location>
    <ligand>
        <name>ATP</name>
        <dbReference type="ChEBI" id="CHEBI:30616"/>
    </ligand>
</feature>
<keyword evidence="9 14" id="KW-0067">ATP-binding</keyword>
<dbReference type="Gene3D" id="3.30.1330.10">
    <property type="entry name" value="PurM-like, N-terminal domain"/>
    <property type="match status" value="2"/>
</dbReference>
<feature type="binding site" evidence="14">
    <location>
        <position position="675"/>
    </location>
    <ligand>
        <name>ATP</name>
        <dbReference type="ChEBI" id="CHEBI:30616"/>
    </ligand>
</feature>
<dbReference type="NCBIfam" id="NF003672">
    <property type="entry name" value="PRK05297.1"/>
    <property type="match status" value="1"/>
</dbReference>
<dbReference type="GO" id="GO:0005737">
    <property type="term" value="C:cytoplasm"/>
    <property type="evidence" value="ECO:0007669"/>
    <property type="project" value="UniProtKB-SubCell"/>
</dbReference>
<dbReference type="GO" id="GO:0046872">
    <property type="term" value="F:metal ion binding"/>
    <property type="evidence" value="ECO:0007669"/>
    <property type="project" value="UniProtKB-KW"/>
</dbReference>
<dbReference type="Pfam" id="PF22689">
    <property type="entry name" value="FGAR-AT_PurM_N-like"/>
    <property type="match status" value="1"/>
</dbReference>
<name>A0A167I841_9GAMM</name>
<dbReference type="InterPro" id="IPR055181">
    <property type="entry name" value="FGAR-AT_PurM_N-like"/>
</dbReference>
<dbReference type="SMART" id="SM01211">
    <property type="entry name" value="GATase_5"/>
    <property type="match status" value="1"/>
</dbReference>
<dbReference type="SUPFAM" id="SSF52317">
    <property type="entry name" value="Class I glutamine amidotransferase-like"/>
    <property type="match status" value="1"/>
</dbReference>
<evidence type="ECO:0000256" key="8">
    <source>
        <dbReference type="ARBA" id="ARBA00022755"/>
    </source>
</evidence>
<dbReference type="FunFam" id="3.30.1330.10:FF:000002">
    <property type="entry name" value="Phosphoribosylformylglycinamidine synthase"/>
    <property type="match status" value="1"/>
</dbReference>
<dbReference type="PANTHER" id="PTHR10099">
    <property type="entry name" value="PHOSPHORIBOSYLFORMYLGLYCINAMIDINE SYNTHASE"/>
    <property type="match status" value="1"/>
</dbReference>
<dbReference type="CDD" id="cd02203">
    <property type="entry name" value="PurL_repeat1"/>
    <property type="match status" value="1"/>
</dbReference>
<evidence type="ECO:0000256" key="5">
    <source>
        <dbReference type="ARBA" id="ARBA00022598"/>
    </source>
</evidence>
<evidence type="ECO:0000259" key="16">
    <source>
        <dbReference type="Pfam" id="PF02769"/>
    </source>
</evidence>
<evidence type="ECO:0000313" key="21">
    <source>
        <dbReference type="Proteomes" id="UP000076661"/>
    </source>
</evidence>
<feature type="domain" description="Phosphoribosylformylglycinamidine synthase linker" evidence="17">
    <location>
        <begin position="169"/>
        <end position="218"/>
    </location>
</feature>
<feature type="active site" evidence="14">
    <location>
        <position position="1259"/>
    </location>
</feature>
<keyword evidence="8 14" id="KW-0658">Purine biosynthesis</keyword>
<dbReference type="CDD" id="cd02204">
    <property type="entry name" value="PurL_repeat2"/>
    <property type="match status" value="1"/>
</dbReference>
<dbReference type="InterPro" id="IPR040707">
    <property type="entry name" value="FGAR-AT_N"/>
</dbReference>
<comment type="caution">
    <text evidence="20">The sequence shown here is derived from an EMBL/GenBank/DDBJ whole genome shotgun (WGS) entry which is preliminary data.</text>
</comment>
<dbReference type="FunFam" id="3.40.50.880:FF:000008">
    <property type="entry name" value="Phosphoribosylformylglycinamidine synthase"/>
    <property type="match status" value="1"/>
</dbReference>
<organism evidence="20 21">
    <name type="scientific">Pseudoalteromonas luteoviolacea S4060-1</name>
    <dbReference type="NCBI Taxonomy" id="1365257"/>
    <lineage>
        <taxon>Bacteria</taxon>
        <taxon>Pseudomonadati</taxon>
        <taxon>Pseudomonadota</taxon>
        <taxon>Gammaproteobacteria</taxon>
        <taxon>Alteromonadales</taxon>
        <taxon>Pseudoalteromonadaceae</taxon>
        <taxon>Pseudoalteromonas</taxon>
    </lineage>
</organism>
<feature type="domain" description="PurM-like C-terminal" evidence="16">
    <location>
        <begin position="429"/>
        <end position="586"/>
    </location>
</feature>
<dbReference type="InterPro" id="IPR010918">
    <property type="entry name" value="PurM-like_C_dom"/>
</dbReference>
<evidence type="ECO:0000259" key="17">
    <source>
        <dbReference type="Pfam" id="PF18072"/>
    </source>
</evidence>
<evidence type="ECO:0000256" key="6">
    <source>
        <dbReference type="ARBA" id="ARBA00022723"/>
    </source>
</evidence>
<dbReference type="PATRIC" id="fig|1365257.3.peg.5286"/>
<feature type="domain" description="FGAR-AT PurM N-terminal-like" evidence="19">
    <location>
        <begin position="645"/>
        <end position="803"/>
    </location>
</feature>
<dbReference type="UniPathway" id="UPA00074">
    <property type="reaction ID" value="UER00128"/>
</dbReference>
<comment type="similarity">
    <text evidence="3 14">In the N-terminal section; belongs to the FGAMS family.</text>
</comment>
<protein>
    <recommendedName>
        <fullName evidence="14">Phosphoribosylformylglycinamidine synthase</fullName>
        <shortName evidence="14">FGAM synthase</shortName>
        <shortName evidence="14">FGAMS</shortName>
        <ecNumber evidence="14">6.3.5.3</ecNumber>
    </recommendedName>
    <alternativeName>
        <fullName evidence="14">Formylglycinamide ribonucleotide amidotransferase</fullName>
        <shortName evidence="14">FGAR amidotransferase</shortName>
        <shortName evidence="14">FGAR-AT</shortName>
    </alternativeName>
</protein>
<evidence type="ECO:0000256" key="9">
    <source>
        <dbReference type="ARBA" id="ARBA00022840"/>
    </source>
</evidence>
<dbReference type="HAMAP" id="MF_00419">
    <property type="entry name" value="PurL_1"/>
    <property type="match status" value="1"/>
</dbReference>
<comment type="pathway">
    <text evidence="2 14">Purine metabolism; IMP biosynthesis via de novo pathway; 5-amino-1-(5-phospho-D-ribosyl)imidazole from N(2)-formyl-N(1)-(5-phospho-D-ribosyl)glycinamide: step 1/2.</text>
</comment>
<dbReference type="CDD" id="cd01740">
    <property type="entry name" value="GATase1_FGAR_AT"/>
    <property type="match status" value="1"/>
</dbReference>
<dbReference type="Pfam" id="PF13507">
    <property type="entry name" value="GATase_5"/>
    <property type="match status" value="1"/>
</dbReference>
<keyword evidence="7 14" id="KW-0547">Nucleotide-binding</keyword>
<dbReference type="Gene3D" id="3.90.650.10">
    <property type="entry name" value="PurM-like C-terminal domain"/>
    <property type="match status" value="2"/>
</dbReference>
<comment type="function">
    <text evidence="13 14">Phosphoribosylformylglycinamidine synthase involved in the purines biosynthetic pathway. Catalyzes the ATP-dependent conversion of formylglycinamide ribonucleotide (FGAR) and glutamine to yield formylglycinamidine ribonucleotide (FGAM) and glutamate.</text>
</comment>
<keyword evidence="4 14" id="KW-0963">Cytoplasm</keyword>
<evidence type="ECO:0000256" key="12">
    <source>
        <dbReference type="ARBA" id="ARBA00052585"/>
    </source>
</evidence>
<feature type="binding site" evidence="14">
    <location>
        <position position="885"/>
    </location>
    <ligand>
        <name>ATP</name>
        <dbReference type="ChEBI" id="CHEBI:30616"/>
    </ligand>
</feature>
<dbReference type="PANTHER" id="PTHR10099:SF1">
    <property type="entry name" value="PHOSPHORIBOSYLFORMYLGLYCINAMIDINE SYNTHASE"/>
    <property type="match status" value="1"/>
</dbReference>
<evidence type="ECO:0000256" key="15">
    <source>
        <dbReference type="SAM" id="MobiDB-lite"/>
    </source>
</evidence>
<keyword evidence="11 14" id="KW-0315">Glutamine amidotransferase</keyword>
<dbReference type="Gene3D" id="1.10.8.750">
    <property type="entry name" value="Phosphoribosylformylglycinamidine synthase, linker domain"/>
    <property type="match status" value="1"/>
</dbReference>
<evidence type="ECO:0000256" key="14">
    <source>
        <dbReference type="HAMAP-Rule" id="MF_00419"/>
    </source>
</evidence>
<accession>A0A167I841</accession>
<keyword evidence="5 14" id="KW-0436">Ligase</keyword>
<keyword evidence="6 14" id="KW-0479">Metal-binding</keyword>
<dbReference type="Pfam" id="PF18072">
    <property type="entry name" value="FGAR-AT_linker"/>
    <property type="match status" value="1"/>
</dbReference>
<feature type="active site" evidence="14">
    <location>
        <position position="1261"/>
    </location>
</feature>
<dbReference type="FunFam" id="3.30.1330.10:FF:000005">
    <property type="entry name" value="Phosphoribosylformylglycinamidine synthase"/>
    <property type="match status" value="1"/>
</dbReference>
<feature type="domain" description="Phosphoribosylformylglycinamidine synthase N-terminal" evidence="18">
    <location>
        <begin position="35"/>
        <end position="148"/>
    </location>
</feature>
<keyword evidence="10 14" id="KW-0460">Magnesium</keyword>
<dbReference type="InterPro" id="IPR041609">
    <property type="entry name" value="PurL_linker"/>
</dbReference>
<dbReference type="RefSeq" id="WP_063383254.1">
    <property type="nucleotide sequence ID" value="NZ_AUXX01000074.1"/>
</dbReference>
<feature type="binding site" evidence="14">
    <location>
        <position position="715"/>
    </location>
    <ligand>
        <name>Mg(2+)</name>
        <dbReference type="ChEBI" id="CHEBI:18420"/>
    </ligand>
</feature>
<sequence>MLILRGAPALSDFKVQKILKSCADAELPVTGVYAEFMHFADLTAELTEAELDKLSKLLTYGPTAVEHTPEGALVLVTPRIGTISPWASKATDIANNCGLDKVHRVERGIAYYVEGDLSAAQLNEVSKLLHDRMTESVHSQLEDAGQLFRVEEPRPMSSVDILGGGREALATANVEQGFALADDEIDYLVENFTKLGRNPNDIELFMFAQANSEHCRHKIFNADWTIDGEEQPKSLFKMIKNTFETHPENVLSAYKDNAAVMKGSKAGRFFPNKEGEYSYNQENIEILMKVETHNHPTAIAPFSGASTGSGGEIRDEGATGRGSKPKAGLVGFTVSNLRIPGFEQPWETNFGKPGRIVDALDIMIDGPLGGAAFNNEFGRPNLLGYFRTYEEKVNSHNGFEVRGYHKPIMLAGGLGNIRTEHVQKGEIPVGAKLVALGGPAMNIGLGGGAASSMASGQSNEDLDFASVQRENPEMERRCQEVIDKCWQLGDENPIAFIHDVGAGGLSNAFPELVDDGGRGGKFQLRNIPNDEPGMAPHEIWCNESQERYVLAVAAEDFARFEEICKRERAQYAVIGEATEERHLTVADSHFDNNPVDLPLEVLLGKAPKMHRDVESKQVSGEALKTDSIDVEEAAKRLLRLPTIAEKTFLITIGDRTVTGLVARDQMVGPWQVPVANCAVTAAAFDTYHGEAMSMGERTPAALLNYGASARLAVAEALTNIAGANIGGLENIKLSANWMAAAGHPGEDAGLYEAVKAVGEELCPALGLTIPVGKDSMSMKTTWQDNGEDKAVTAPLSLVITAFGRVEDIRKTVTPQLRTDKGDSSLILVDLGAGQNRMGASSLAQVYKQLGDKTPDVDSPELLKGFYNAMQALVADEKLLAYHDRSDGGLFTTVAEMAFAGRTGVTVNLDSLTGSDIEALYNEELGAVIQIRNSDLAAVEAVLADNGLAAISHTIGALNAEDKVIFNRGGEAVLANTRTELRTIWAETTYKMQALRDNPECAKQEFDAKFDEKDPGLNVNLSFDLNEDVAAPYIATGAKPKMAILREQGVNSHVEMAAAFNRAGFAAVDVHMSDILEGRLTLEEFKGLVACGGFSYGDVLGAGEGWAKSILFNDMARDQFQTFFERQDTFSLGVCNGCQMLSTLKELIPGTEHWPRFVTNKSERFEARFSLVEVQESPSVFFQGMAGSRMPIAVSHGEGHAEFANDAAVKAALESGTVAVQYVDNFGQPTTQYPNNPNGSPEGITGITSTDGRATVMMPHPERVFRAVANSWHPDEWKEDSPWMRMFRNARKNVG</sequence>
<dbReference type="SUPFAM" id="SSF82697">
    <property type="entry name" value="PurS-like"/>
    <property type="match status" value="1"/>
</dbReference>
<dbReference type="GO" id="GO:0006189">
    <property type="term" value="P:'de novo' IMP biosynthetic process"/>
    <property type="evidence" value="ECO:0007669"/>
    <property type="project" value="UniProtKB-UniRule"/>
</dbReference>
<feature type="binding site" evidence="14">
    <location>
        <position position="719"/>
    </location>
    <ligand>
        <name>Mg(2+)</name>
        <dbReference type="ChEBI" id="CHEBI:18420"/>
    </ligand>
</feature>
<comment type="caution">
    <text evidence="14">Lacks conserved residue(s) required for the propagation of feature annotation.</text>
</comment>
<gene>
    <name evidence="14" type="primary">purL</name>
    <name evidence="20" type="ORF">N478_09355</name>
</gene>
<dbReference type="InterPro" id="IPR036676">
    <property type="entry name" value="PurM-like_C_sf"/>
</dbReference>
<dbReference type="Proteomes" id="UP000076661">
    <property type="component" value="Unassembled WGS sequence"/>
</dbReference>
<dbReference type="FunFam" id="3.90.650.10:FF:000005">
    <property type="entry name" value="Phosphoribosylformylglycinamidine synthase"/>
    <property type="match status" value="1"/>
</dbReference>
<dbReference type="InterPro" id="IPR029062">
    <property type="entry name" value="Class_I_gatase-like"/>
</dbReference>